<dbReference type="RefSeq" id="WP_179461886.1">
    <property type="nucleotide sequence ID" value="NZ_JACBZX010000001.1"/>
</dbReference>
<evidence type="ECO:0000313" key="4">
    <source>
        <dbReference type="Proteomes" id="UP000592181"/>
    </source>
</evidence>
<dbReference type="GO" id="GO:0003723">
    <property type="term" value="F:RNA binding"/>
    <property type="evidence" value="ECO:0007669"/>
    <property type="project" value="InterPro"/>
</dbReference>
<dbReference type="SUPFAM" id="SSF50447">
    <property type="entry name" value="Translation proteins"/>
    <property type="match status" value="1"/>
</dbReference>
<gene>
    <name evidence="3" type="ORF">BJY28_000836</name>
</gene>
<evidence type="ECO:0000313" key="3">
    <source>
        <dbReference type="EMBL" id="NYG36367.1"/>
    </source>
</evidence>
<dbReference type="GO" id="GO:0005525">
    <property type="term" value="F:GTP binding"/>
    <property type="evidence" value="ECO:0007669"/>
    <property type="project" value="UniProtKB-KW"/>
</dbReference>
<dbReference type="InterPro" id="IPR009000">
    <property type="entry name" value="Transl_B-barrel_sf"/>
</dbReference>
<dbReference type="AlphaFoldDB" id="A0A852X1M6"/>
<organism evidence="3 4">
    <name type="scientific">Janibacter alkaliphilus</name>
    <dbReference type="NCBI Taxonomy" id="1069963"/>
    <lineage>
        <taxon>Bacteria</taxon>
        <taxon>Bacillati</taxon>
        <taxon>Actinomycetota</taxon>
        <taxon>Actinomycetes</taxon>
        <taxon>Micrococcales</taxon>
        <taxon>Intrasporangiaceae</taxon>
        <taxon>Janibacter</taxon>
    </lineage>
</organism>
<dbReference type="PROSITE" id="PS51722">
    <property type="entry name" value="G_TR_2"/>
    <property type="match status" value="1"/>
</dbReference>
<sequence>MRRVLATAGHVDHGKSTLVRALTGRDPDRLAEEQRRGLTIDLGFAWTTLPSGAEVAFVDVPGHRRFVGTMVAGLGPAPGVVLVVAADQGWQAQTSEHLDAVVALGVEHLLLVVTRADLADPDPTLADSRTRLAERGHRDVPTVVVAPPTGVGMAELRTVLDDLTARLPTPDETAPVRMWVDRAFTIGGAGTVVTGTLDAGTLTVGDPLLALGADGRRHETAIRGLHSQDEPADQVRPASRAAVNVRHVDADTLGRGAVLLTPGAWELATEVDVALTSPDTTDALSAKEILTATEEPLATATARVVAAPAGEIPELPTLHVGTADHEARVRPLGERHARVRTEAALPWRVGDRLLLRDPGTRRVWGATVVDVAPLPFERRGAARARGEALAAAPTTSALRALRLAEHRVQRSADLARLGLGGSVGDDTAHGATGGEHHAEHRVGDLVVDGGAWSTWVRALTRAVDARRTTDPLSGGLARGEVADVLDLPAGTGGELVPALAAAAGLRLANGRVQRADDHDLGAAETGVAAIEGRLRADPFAAPEADELRDLGLGAKELAAAVRTGRLLRLPGEVVLLPDAPARAMRVLAGLDQPFTLSAARQALGTTRRVAVPLLEHLDGRGWTRRVDTAHREVVR</sequence>
<dbReference type="Pfam" id="PF00009">
    <property type="entry name" value="GTP_EFTU"/>
    <property type="match status" value="1"/>
</dbReference>
<dbReference type="InterPro" id="IPR036390">
    <property type="entry name" value="WH_DNA-bd_sf"/>
</dbReference>
<dbReference type="InterPro" id="IPR000795">
    <property type="entry name" value="T_Tr_GTP-bd_dom"/>
</dbReference>
<dbReference type="GO" id="GO:0005737">
    <property type="term" value="C:cytoplasm"/>
    <property type="evidence" value="ECO:0007669"/>
    <property type="project" value="InterPro"/>
</dbReference>
<dbReference type="GO" id="GO:0003924">
    <property type="term" value="F:GTPase activity"/>
    <property type="evidence" value="ECO:0007669"/>
    <property type="project" value="InterPro"/>
</dbReference>
<comment type="caution">
    <text evidence="3">The sequence shown here is derived from an EMBL/GenBank/DDBJ whole genome shotgun (WGS) entry which is preliminary data.</text>
</comment>
<reference evidence="3 4" key="1">
    <citation type="submission" date="2020-07" db="EMBL/GenBank/DDBJ databases">
        <title>Sequencing the genomes of 1000 actinobacteria strains.</title>
        <authorList>
            <person name="Klenk H.-P."/>
        </authorList>
    </citation>
    <scope>NUCLEOTIDE SEQUENCE [LARGE SCALE GENOMIC DNA]</scope>
    <source>
        <strain evidence="3 4">DSM 24723</strain>
    </source>
</reference>
<dbReference type="Pfam" id="PF09107">
    <property type="entry name" value="WHD_3rd_SelB"/>
    <property type="match status" value="1"/>
</dbReference>
<dbReference type="GO" id="GO:0003746">
    <property type="term" value="F:translation elongation factor activity"/>
    <property type="evidence" value="ECO:0007669"/>
    <property type="project" value="UniProtKB-KW"/>
</dbReference>
<dbReference type="EMBL" id="JACBZX010000001">
    <property type="protein sequence ID" value="NYG36367.1"/>
    <property type="molecule type" value="Genomic_DNA"/>
</dbReference>
<dbReference type="Gene3D" id="3.40.50.300">
    <property type="entry name" value="P-loop containing nucleotide triphosphate hydrolases"/>
    <property type="match status" value="1"/>
</dbReference>
<evidence type="ECO:0000256" key="1">
    <source>
        <dbReference type="ARBA" id="ARBA00023134"/>
    </source>
</evidence>
<keyword evidence="1" id="KW-0342">GTP-binding</keyword>
<proteinExistence type="predicted"/>
<keyword evidence="1" id="KW-0547">Nucleotide-binding</keyword>
<accession>A0A852X1M6</accession>
<keyword evidence="3" id="KW-0251">Elongation factor</keyword>
<dbReference type="SUPFAM" id="SSF46785">
    <property type="entry name" value="Winged helix' DNA-binding domain"/>
    <property type="match status" value="1"/>
</dbReference>
<feature type="domain" description="Tr-type G" evidence="2">
    <location>
        <begin position="1"/>
        <end position="169"/>
    </location>
</feature>
<dbReference type="PRINTS" id="PR00315">
    <property type="entry name" value="ELONGATNFCT"/>
</dbReference>
<dbReference type="InterPro" id="IPR027417">
    <property type="entry name" value="P-loop_NTPase"/>
</dbReference>
<dbReference type="InterPro" id="IPR015191">
    <property type="entry name" value="SelB_WHD4"/>
</dbReference>
<evidence type="ECO:0000259" key="2">
    <source>
        <dbReference type="PROSITE" id="PS51722"/>
    </source>
</evidence>
<protein>
    <submittedName>
        <fullName evidence="3">Selenocysteine-specific elongation factor</fullName>
    </submittedName>
</protein>
<dbReference type="GO" id="GO:0001514">
    <property type="term" value="P:selenocysteine incorporation"/>
    <property type="evidence" value="ECO:0007669"/>
    <property type="project" value="InterPro"/>
</dbReference>
<dbReference type="InterPro" id="IPR050055">
    <property type="entry name" value="EF-Tu_GTPase"/>
</dbReference>
<keyword evidence="3" id="KW-0648">Protein biosynthesis</keyword>
<dbReference type="SUPFAM" id="SSF52540">
    <property type="entry name" value="P-loop containing nucleoside triphosphate hydrolases"/>
    <property type="match status" value="1"/>
</dbReference>
<dbReference type="PANTHER" id="PTHR43721:SF9">
    <property type="entry name" value="GTP-BINDING PROTEIN 1"/>
    <property type="match status" value="1"/>
</dbReference>
<keyword evidence="4" id="KW-1185">Reference proteome</keyword>
<dbReference type="Gene3D" id="2.40.30.10">
    <property type="entry name" value="Translation factors"/>
    <property type="match status" value="1"/>
</dbReference>
<name>A0A852X1M6_9MICO</name>
<dbReference type="Proteomes" id="UP000592181">
    <property type="component" value="Unassembled WGS sequence"/>
</dbReference>
<dbReference type="InterPro" id="IPR036388">
    <property type="entry name" value="WH-like_DNA-bd_sf"/>
</dbReference>
<dbReference type="Gene3D" id="1.10.10.10">
    <property type="entry name" value="Winged helix-like DNA-binding domain superfamily/Winged helix DNA-binding domain"/>
    <property type="match status" value="1"/>
</dbReference>
<dbReference type="PANTHER" id="PTHR43721">
    <property type="entry name" value="ELONGATION FACTOR TU-RELATED"/>
    <property type="match status" value="1"/>
</dbReference>